<dbReference type="NCBIfam" id="NF037977">
    <property type="entry name" value="Lpg0189_fam"/>
    <property type="match status" value="1"/>
</dbReference>
<organism evidence="1 2">
    <name type="scientific">Fluoribacter gormanii</name>
    <dbReference type="NCBI Taxonomy" id="464"/>
    <lineage>
        <taxon>Bacteria</taxon>
        <taxon>Pseudomonadati</taxon>
        <taxon>Pseudomonadota</taxon>
        <taxon>Gammaproteobacteria</taxon>
        <taxon>Legionellales</taxon>
        <taxon>Legionellaceae</taxon>
        <taxon>Fluoribacter</taxon>
    </lineage>
</organism>
<gene>
    <name evidence="1" type="ORF">NCTC11401_03037</name>
</gene>
<dbReference type="Proteomes" id="UP000254374">
    <property type="component" value="Unassembled WGS sequence"/>
</dbReference>
<dbReference type="AlphaFoldDB" id="A0A377GNV1"/>
<name>A0A377GNV1_9GAMM</name>
<evidence type="ECO:0000313" key="2">
    <source>
        <dbReference type="Proteomes" id="UP000254374"/>
    </source>
</evidence>
<protein>
    <submittedName>
        <fullName evidence="1">Uncharacterized protein</fullName>
    </submittedName>
</protein>
<reference evidence="1 2" key="1">
    <citation type="submission" date="2018-06" db="EMBL/GenBank/DDBJ databases">
        <authorList>
            <consortium name="Pathogen Informatics"/>
            <person name="Doyle S."/>
        </authorList>
    </citation>
    <scope>NUCLEOTIDE SEQUENCE [LARGE SCALE GENOMIC DNA]</scope>
    <source>
        <strain evidence="1 2">NCTC11401</strain>
    </source>
</reference>
<sequence length="171" mass="19781">MTVSEIHRRRSLTLAALGFGMTWGVTLEQYNGYNLFNTATLQIENAKGVITSMNFNAGLKSNPDKAPFTLYHSDRGNFYFKSNFEIRKELIADIYQRFYSNDPGVILPFLKQWISSSAETIYYSILKASNYLELQPERIFVMEQEGDIFVSNLKDYFANLCMQRNPNKHCL</sequence>
<proteinExistence type="predicted"/>
<dbReference type="EMBL" id="UGGV01000001">
    <property type="protein sequence ID" value="STO26185.1"/>
    <property type="molecule type" value="Genomic_DNA"/>
</dbReference>
<dbReference type="InterPro" id="IPR056213">
    <property type="entry name" value="NttE-like"/>
</dbReference>
<evidence type="ECO:0000313" key="1">
    <source>
        <dbReference type="EMBL" id="STO26185.1"/>
    </source>
</evidence>
<accession>A0A377GNV1</accession>
<dbReference type="Pfam" id="PF24274">
    <property type="entry name" value="NttE"/>
    <property type="match status" value="1"/>
</dbReference>